<protein>
    <submittedName>
        <fullName evidence="1">Uncharacterized protein</fullName>
    </submittedName>
</protein>
<dbReference type="EMBL" id="AP021861">
    <property type="protein sequence ID" value="BBO32318.1"/>
    <property type="molecule type" value="Genomic_DNA"/>
</dbReference>
<evidence type="ECO:0000313" key="1">
    <source>
        <dbReference type="EMBL" id="BBO32318.1"/>
    </source>
</evidence>
<gene>
    <name evidence="1" type="ORF">PLANPX_1930</name>
</gene>
<dbReference type="AlphaFoldDB" id="A0A5K7X6Z4"/>
<evidence type="ECO:0000313" key="2">
    <source>
        <dbReference type="Proteomes" id="UP000326837"/>
    </source>
</evidence>
<dbReference type="Proteomes" id="UP000326837">
    <property type="component" value="Chromosome"/>
</dbReference>
<keyword evidence="2" id="KW-1185">Reference proteome</keyword>
<dbReference type="KEGG" id="lpav:PLANPX_1930"/>
<name>A0A5K7X6Z4_9BACT</name>
<reference evidence="2" key="1">
    <citation type="submission" date="2019-10" db="EMBL/GenBank/DDBJ databases">
        <title>Lacipirellula parvula gen. nov., sp. nov., representing a lineage of planctomycetes widespread in freshwater anoxic habitats, and description of the family Lacipirellulaceae.</title>
        <authorList>
            <person name="Dedysh S.N."/>
            <person name="Kulichevskaya I.S."/>
            <person name="Beletsky A.V."/>
            <person name="Rakitin A.L."/>
            <person name="Mardanov A.V."/>
            <person name="Ivanova A.A."/>
            <person name="Saltykova V.X."/>
            <person name="Rijpstra W.I.C."/>
            <person name="Sinninghe Damste J.S."/>
            <person name="Ravin N.V."/>
        </authorList>
    </citation>
    <scope>NUCLEOTIDE SEQUENCE [LARGE SCALE GENOMIC DNA]</scope>
    <source>
        <strain evidence="2">PX69</strain>
    </source>
</reference>
<sequence length="434" mass="46219">MTGDRRYTEFKKGRIEVGVNVFSDAVGSRIILSYENETKEPVVPPLPPVEGQPAGGMVAAQEPTLAAVPKTTVDVSANRGAASIVIDSTTSTFKHVAAYRTKADGDTKTRLLFCEQAIPLQRMQALLAKNGDFEFDELFPTGYPGHLTLEVSDRIHFNFNDGGVAMSNSFEDPASDFKVEAGRARGAIKMAQPEEFFDDMYQISATVDAGVITPETTLDAVPAAAPIAARQAPFAGSELLLPEGCGNVRSEGTQYTKSTHAEVSLEPTAIAAFYRRELLAKGWKEATGATKAEPSKPLTLQFKQNAATMSVRIDGDQDLSTVDVLLLDDAKAKADGMLPEPGKGRIVLVNGDSREAVVMIGKQRYPLKAGLGTTNPKSALNYSVASGKYDLQVIAAGQAPKAETLNVAAGTTWGVMVLPGGDYLLNRLYGAAAE</sequence>
<proteinExistence type="predicted"/>
<organism evidence="1 2">
    <name type="scientific">Lacipirellula parvula</name>
    <dbReference type="NCBI Taxonomy" id="2650471"/>
    <lineage>
        <taxon>Bacteria</taxon>
        <taxon>Pseudomonadati</taxon>
        <taxon>Planctomycetota</taxon>
        <taxon>Planctomycetia</taxon>
        <taxon>Pirellulales</taxon>
        <taxon>Lacipirellulaceae</taxon>
        <taxon>Lacipirellula</taxon>
    </lineage>
</organism>
<accession>A0A5K7X6Z4</accession>